<keyword evidence="4" id="KW-1185">Reference proteome</keyword>
<evidence type="ECO:0000313" key="3">
    <source>
        <dbReference type="EMBL" id="SBT85848.1"/>
    </source>
</evidence>
<accession>A0A1D3JHK8</accession>
<dbReference type="Pfam" id="PF12420">
    <property type="entry name" value="DUF3671"/>
    <property type="match status" value="1"/>
</dbReference>
<dbReference type="InterPro" id="IPR022139">
    <property type="entry name" value="Fam-L/Fam-M-like_plasmodium"/>
</dbReference>
<organism evidence="3 4">
    <name type="scientific">Plasmodium malariae</name>
    <dbReference type="NCBI Taxonomy" id="5858"/>
    <lineage>
        <taxon>Eukaryota</taxon>
        <taxon>Sar</taxon>
        <taxon>Alveolata</taxon>
        <taxon>Apicomplexa</taxon>
        <taxon>Aconoidasida</taxon>
        <taxon>Haemosporida</taxon>
        <taxon>Plasmodiidae</taxon>
        <taxon>Plasmodium</taxon>
        <taxon>Plasmodium (Plasmodium)</taxon>
    </lineage>
</organism>
<dbReference type="RefSeq" id="XP_028859143.1">
    <property type="nucleotide sequence ID" value="XM_029005278.1"/>
</dbReference>
<keyword evidence="2" id="KW-1133">Transmembrane helix</keyword>
<feature type="transmembrane region" description="Helical" evidence="2">
    <location>
        <begin position="251"/>
        <end position="272"/>
    </location>
</feature>
<dbReference type="VEuPathDB" id="PlasmoDB:PmUG01_00064900"/>
<feature type="compositionally biased region" description="Low complexity" evidence="1">
    <location>
        <begin position="84"/>
        <end position="95"/>
    </location>
</feature>
<keyword evidence="2" id="KW-0472">Membrane</keyword>
<dbReference type="EMBL" id="FLRL01000032">
    <property type="protein sequence ID" value="SBT85848.1"/>
    <property type="molecule type" value="Genomic_DNA"/>
</dbReference>
<dbReference type="Proteomes" id="UP000219813">
    <property type="component" value="Unassembled WGS sequence"/>
</dbReference>
<evidence type="ECO:0000256" key="1">
    <source>
        <dbReference type="SAM" id="MobiDB-lite"/>
    </source>
</evidence>
<feature type="compositionally biased region" description="Polar residues" evidence="1">
    <location>
        <begin position="97"/>
        <end position="107"/>
    </location>
</feature>
<feature type="transmembrane region" description="Helical" evidence="2">
    <location>
        <begin position="160"/>
        <end position="180"/>
    </location>
</feature>
<evidence type="ECO:0000313" key="4">
    <source>
        <dbReference type="Proteomes" id="UP000219813"/>
    </source>
</evidence>
<protein>
    <submittedName>
        <fullName evidence="3">Fam-l protein</fullName>
    </submittedName>
</protein>
<sequence>MEQKVKFLFYMKIYTFILLSWICHFNNDMSTFNKSSEENYIHCKKLDTISYRLLAKYKQDNVSYVSDLKQKTPYNRVNEECDITNNEKGNTGKNKQSNECSSKNPRGQKQDKKNKNCTYTTKKYSNNEKKIFKELDYINFLKNNRTISNKLYKKVICKKYGLRIATPLLLFFLFLILFIVDYSLGISIKKSLLISLVNSAPTDVFKSDWFTKIFEMVKDKEWFWKIPFSEAGDILDETMKQKSLLWRLFGIPIYCLPFLILGVIVIFVFFYYHKIVKKYKKINYRKR</sequence>
<dbReference type="GeneID" id="39866114"/>
<dbReference type="KEGG" id="pmal:PMUG01_00064900"/>
<keyword evidence="2" id="KW-0812">Transmembrane</keyword>
<gene>
    <name evidence="3" type="primary">PmUG01_00064900</name>
    <name evidence="3" type="ORF">PMUG01_00064900</name>
</gene>
<evidence type="ECO:0000256" key="2">
    <source>
        <dbReference type="SAM" id="Phobius"/>
    </source>
</evidence>
<name>A0A1D3JHK8_PLAMA</name>
<dbReference type="AlphaFoldDB" id="A0A1D3JHK8"/>
<reference evidence="3 4" key="1">
    <citation type="submission" date="2016-06" db="EMBL/GenBank/DDBJ databases">
        <authorList>
            <consortium name="Pathogen Informatics"/>
        </authorList>
    </citation>
    <scope>NUCLEOTIDE SEQUENCE [LARGE SCALE GENOMIC DNA]</scope>
</reference>
<proteinExistence type="predicted"/>
<feature type="region of interest" description="Disordered" evidence="1">
    <location>
        <begin position="80"/>
        <end position="116"/>
    </location>
</feature>